<dbReference type="Pfam" id="PF26049">
    <property type="entry name" value="RLMG_N"/>
    <property type="match status" value="1"/>
</dbReference>
<dbReference type="AlphaFoldDB" id="A0A1H4M151"/>
<dbReference type="SUPFAM" id="SSF53335">
    <property type="entry name" value="S-adenosyl-L-methionine-dependent methyltransferases"/>
    <property type="match status" value="1"/>
</dbReference>
<dbReference type="PROSITE" id="PS00092">
    <property type="entry name" value="N6_MTASE"/>
    <property type="match status" value="1"/>
</dbReference>
<proteinExistence type="predicted"/>
<evidence type="ECO:0000256" key="3">
    <source>
        <dbReference type="ARBA" id="ARBA00022603"/>
    </source>
</evidence>
<keyword evidence="3 7" id="KW-0489">Methyltransferase</keyword>
<evidence type="ECO:0000259" key="5">
    <source>
        <dbReference type="Pfam" id="PF05175"/>
    </source>
</evidence>
<evidence type="ECO:0000256" key="1">
    <source>
        <dbReference type="ARBA" id="ARBA00022490"/>
    </source>
</evidence>
<dbReference type="STRING" id="640635.SAMN04489806_1725"/>
<dbReference type="InterPro" id="IPR058679">
    <property type="entry name" value="RlmG_N"/>
</dbReference>
<dbReference type="RefSeq" id="WP_245723588.1">
    <property type="nucleotide sequence ID" value="NZ_FNRY01000001.1"/>
</dbReference>
<feature type="domain" description="RlmG N-terminal" evidence="6">
    <location>
        <begin position="8"/>
        <end position="178"/>
    </location>
</feature>
<dbReference type="Proteomes" id="UP000199183">
    <property type="component" value="Unassembled WGS sequence"/>
</dbReference>
<keyword evidence="1" id="KW-0963">Cytoplasm</keyword>
<dbReference type="Gene3D" id="3.40.50.150">
    <property type="entry name" value="Vaccinia Virus protein VP39"/>
    <property type="match status" value="2"/>
</dbReference>
<dbReference type="GO" id="GO:0008170">
    <property type="term" value="F:N-methyltransferase activity"/>
    <property type="evidence" value="ECO:0007669"/>
    <property type="project" value="UniProtKB-ARBA"/>
</dbReference>
<dbReference type="InterPro" id="IPR029063">
    <property type="entry name" value="SAM-dependent_MTases_sf"/>
</dbReference>
<dbReference type="PANTHER" id="PTHR47816:SF5">
    <property type="entry name" value="RIBOSOMAL RNA LARGE SUBUNIT METHYLTRANSFERASE G"/>
    <property type="match status" value="1"/>
</dbReference>
<organism evidence="7 8">
    <name type="scientific">Paramicrobacterium humi</name>
    <dbReference type="NCBI Taxonomy" id="640635"/>
    <lineage>
        <taxon>Bacteria</taxon>
        <taxon>Bacillati</taxon>
        <taxon>Actinomycetota</taxon>
        <taxon>Actinomycetes</taxon>
        <taxon>Micrococcales</taxon>
        <taxon>Microbacteriaceae</taxon>
        <taxon>Paramicrobacterium</taxon>
    </lineage>
</organism>
<evidence type="ECO:0000256" key="4">
    <source>
        <dbReference type="ARBA" id="ARBA00022679"/>
    </source>
</evidence>
<evidence type="ECO:0000256" key="2">
    <source>
        <dbReference type="ARBA" id="ARBA00022552"/>
    </source>
</evidence>
<dbReference type="InterPro" id="IPR007848">
    <property type="entry name" value="Small_mtfrase_dom"/>
</dbReference>
<dbReference type="EMBL" id="FNRY01000001">
    <property type="protein sequence ID" value="SEB76761.1"/>
    <property type="molecule type" value="Genomic_DNA"/>
</dbReference>
<dbReference type="GO" id="GO:0032259">
    <property type="term" value="P:methylation"/>
    <property type="evidence" value="ECO:0007669"/>
    <property type="project" value="UniProtKB-KW"/>
</dbReference>
<gene>
    <name evidence="7" type="ORF">SAMN04489806_1725</name>
</gene>
<accession>A0A1H4M151</accession>
<dbReference type="PANTHER" id="PTHR47816">
    <property type="entry name" value="RIBOSOMAL RNA SMALL SUBUNIT METHYLTRANSFERASE C"/>
    <property type="match status" value="1"/>
</dbReference>
<dbReference type="InterPro" id="IPR002052">
    <property type="entry name" value="DNA_methylase_N6_adenine_CS"/>
</dbReference>
<evidence type="ECO:0000259" key="6">
    <source>
        <dbReference type="Pfam" id="PF26049"/>
    </source>
</evidence>
<dbReference type="Pfam" id="PF05175">
    <property type="entry name" value="MTS"/>
    <property type="match status" value="1"/>
</dbReference>
<evidence type="ECO:0000313" key="8">
    <source>
        <dbReference type="Proteomes" id="UP000199183"/>
    </source>
</evidence>
<dbReference type="GO" id="GO:0003676">
    <property type="term" value="F:nucleic acid binding"/>
    <property type="evidence" value="ECO:0007669"/>
    <property type="project" value="InterPro"/>
</dbReference>
<keyword evidence="2" id="KW-0698">rRNA processing</keyword>
<reference evidence="7 8" key="1">
    <citation type="submission" date="2016-10" db="EMBL/GenBank/DDBJ databases">
        <authorList>
            <person name="de Groot N.N."/>
        </authorList>
    </citation>
    <scope>NUCLEOTIDE SEQUENCE [LARGE SCALE GENOMIC DNA]</scope>
    <source>
        <strain evidence="7 8">DSM 21799</strain>
    </source>
</reference>
<feature type="domain" description="Methyltransferase small" evidence="5">
    <location>
        <begin position="197"/>
        <end position="367"/>
    </location>
</feature>
<sequence length="372" mass="39386">MTDFSFEALRRFPDVEAPNLYAVDASDRLILDTAAERIQDAAHGDVIAIGDRYGALSLGAAALHGASGIRVHQDALSGELAIRENARRLDLEDGIRTCGLEPRLVAGARTVLLQLPRSLDALDEIAQLIAEHAAPDVTVYAGGRVKHMTTAMNAVLARSFGSVSAGLARQKSRVLTVSQPLAGIEPRWPKASAHEGLTVWAHGAAFAGSRIDIGTRFLLGFLDRLAPDAERAVDLGCGTGVLATRLAQLRPRLAVTASDQSAAAVASALLTVTANGVADRVQVVRDDGLSRQADASVDAIVLNPPFHIGASVHAGIALKLFAEAGRVLKTGGELLAVWNSHLRYRAQLEQLVGRTEQLGRNEKFTVTRSVCG</sequence>
<protein>
    <submittedName>
        <fullName evidence="7">16S rRNA (Guanine1207-N2)-methyltransferase</fullName>
    </submittedName>
</protein>
<keyword evidence="8" id="KW-1185">Reference proteome</keyword>
<keyword evidence="4 7" id="KW-0808">Transferase</keyword>
<evidence type="ECO:0000313" key="7">
    <source>
        <dbReference type="EMBL" id="SEB76761.1"/>
    </source>
</evidence>
<dbReference type="GO" id="GO:0006364">
    <property type="term" value="P:rRNA processing"/>
    <property type="evidence" value="ECO:0007669"/>
    <property type="project" value="UniProtKB-KW"/>
</dbReference>
<dbReference type="CDD" id="cd02440">
    <property type="entry name" value="AdoMet_MTases"/>
    <property type="match status" value="1"/>
</dbReference>
<name>A0A1H4M151_9MICO</name>
<dbReference type="InterPro" id="IPR046977">
    <property type="entry name" value="RsmC/RlmG"/>
</dbReference>
<dbReference type="GO" id="GO:0008757">
    <property type="term" value="F:S-adenosylmethionine-dependent methyltransferase activity"/>
    <property type="evidence" value="ECO:0007669"/>
    <property type="project" value="InterPro"/>
</dbReference>